<dbReference type="OrthoDB" id="9806955at2"/>
<gene>
    <name evidence="2" type="ORF">ALGA_4142</name>
</gene>
<keyword evidence="3" id="KW-1185">Reference proteome</keyword>
<dbReference type="KEGG" id="mbas:ALGA_4142"/>
<dbReference type="AlphaFoldDB" id="A0A1Y1CR19"/>
<keyword evidence="1 2" id="KW-0456">Lyase</keyword>
<dbReference type="RefSeq" id="WP_096432740.1">
    <property type="nucleotide sequence ID" value="NZ_AP018042.1"/>
</dbReference>
<dbReference type="InterPro" id="IPR001106">
    <property type="entry name" value="Aromatic_Lyase"/>
</dbReference>
<dbReference type="GO" id="GO:0016841">
    <property type="term" value="F:ammonia-lyase activity"/>
    <property type="evidence" value="ECO:0007669"/>
    <property type="project" value="UniProtKB-ARBA"/>
</dbReference>
<dbReference type="CDD" id="cd00332">
    <property type="entry name" value="PAL-HAL"/>
    <property type="match status" value="1"/>
</dbReference>
<reference evidence="3" key="2">
    <citation type="journal article" date="2020" name="Antonie Van Leeuwenhoek">
        <title>Labilibaculum antarcticum sp. nov., a novel facultative anaerobic, psychrotorelant bacterium isolated from marine sediment of Antarctica.</title>
        <authorList>
            <person name="Watanabe M."/>
            <person name="Kojima H."/>
            <person name="Fukui M."/>
        </authorList>
    </citation>
    <scope>NUCLEOTIDE SEQUENCE [LARGE SCALE GENOMIC DNA]</scope>
    <source>
        <strain evidence="3">SPP2</strain>
    </source>
</reference>
<organism evidence="2 3">
    <name type="scientific">Labilibaculum antarcticum</name>
    <dbReference type="NCBI Taxonomy" id="1717717"/>
    <lineage>
        <taxon>Bacteria</taxon>
        <taxon>Pseudomonadati</taxon>
        <taxon>Bacteroidota</taxon>
        <taxon>Bacteroidia</taxon>
        <taxon>Marinilabiliales</taxon>
        <taxon>Marinifilaceae</taxon>
        <taxon>Labilibaculum</taxon>
    </lineage>
</organism>
<dbReference type="FunFam" id="1.10.275.10:FF:000005">
    <property type="entry name" value="Histidine ammonia-lyase"/>
    <property type="match status" value="1"/>
</dbReference>
<name>A0A1Y1CR19_9BACT</name>
<dbReference type="Gene3D" id="1.20.200.10">
    <property type="entry name" value="Fumarase/aspartase (Central domain)"/>
    <property type="match status" value="1"/>
</dbReference>
<sequence>MPLLLNNSLLELNDFISIINNDHDFEISEERCEKLKESYNFLFDFSKDKIIYGINTGLGPMAQYKIQKDEQVQLQLNLIRSHAVGAGNPLDDATLKAAMLARLNSFLQGKSGVHYSCIELLSQMIKKNILPFIPEHGGVGASGDLVQLAHLGLNLIGEGKVKYQGEWCSTEEVFKKEELQTIQIKLREGLAIINGTSVMTGMGINNLQEAKNLFNWSLSLSCIMNEIVESFDDHFSDELNFAKRHKGQREVARQMQAILGNSKRILKREEHFFTDQNLDQDIFSKKVQEYYSLRCVPQILGPVFDTINNCAHVLEDELNSANDNPIVSLSEENVLHGGNFHGDYISLEMDKLKMVTTRMSMLSERQLNFLFNNKINKILPPFINLGKLGLNLGMQAMQFTATSTTAECQTISNPMYVHSIPNNNDNQDIVSMGTNSAILCQRVLNNTRQVLAIQIIAVCQAIDYLKIESKLSPFTQKLYSMARDIVPVFIEDTPKYEEMAAIEKLIKECEIKLPTFVESEMSLTV</sequence>
<dbReference type="Gene3D" id="1.10.275.10">
    <property type="entry name" value="Fumarase/aspartase (N-terminal domain)"/>
    <property type="match status" value="1"/>
</dbReference>
<accession>A0A1Y1CR19</accession>
<dbReference type="PANTHER" id="PTHR10362">
    <property type="entry name" value="HISTIDINE AMMONIA-LYASE"/>
    <property type="match status" value="1"/>
</dbReference>
<dbReference type="Proteomes" id="UP000218267">
    <property type="component" value="Chromosome"/>
</dbReference>
<evidence type="ECO:0000313" key="2">
    <source>
        <dbReference type="EMBL" id="BAX82433.1"/>
    </source>
</evidence>
<dbReference type="SUPFAM" id="SSF48557">
    <property type="entry name" value="L-aspartase-like"/>
    <property type="match status" value="1"/>
</dbReference>
<protein>
    <submittedName>
        <fullName evidence="2">Histidine ammonia-lyase</fullName>
    </submittedName>
</protein>
<dbReference type="InterPro" id="IPR024083">
    <property type="entry name" value="Fumarase/histidase_N"/>
</dbReference>
<reference evidence="2 3" key="1">
    <citation type="journal article" date="2018" name="Mar. Genomics">
        <title>Complete genome sequence of Marinifilaceae bacterium strain SPP2, isolated from the Antarctic marine sediment.</title>
        <authorList>
            <person name="Watanabe M."/>
            <person name="Kojima H."/>
            <person name="Fukui M."/>
        </authorList>
    </citation>
    <scope>NUCLEOTIDE SEQUENCE [LARGE SCALE GENOMIC DNA]</scope>
    <source>
        <strain evidence="2 3">SPP2</strain>
    </source>
</reference>
<proteinExistence type="predicted"/>
<evidence type="ECO:0000256" key="1">
    <source>
        <dbReference type="ARBA" id="ARBA00023239"/>
    </source>
</evidence>
<evidence type="ECO:0000313" key="3">
    <source>
        <dbReference type="Proteomes" id="UP000218267"/>
    </source>
</evidence>
<dbReference type="EMBL" id="AP018042">
    <property type="protein sequence ID" value="BAX82433.1"/>
    <property type="molecule type" value="Genomic_DNA"/>
</dbReference>
<dbReference type="InterPro" id="IPR008948">
    <property type="entry name" value="L-Aspartase-like"/>
</dbReference>
<dbReference type="Pfam" id="PF00221">
    <property type="entry name" value="Lyase_aromatic"/>
    <property type="match status" value="1"/>
</dbReference>